<evidence type="ECO:0000313" key="7">
    <source>
        <dbReference type="EMBL" id="TKB96809.1"/>
    </source>
</evidence>
<reference evidence="7 8" key="1">
    <citation type="submission" date="2019-04" db="EMBL/GenBank/DDBJ databases">
        <title>Pedobacter sp. AR-3-17 sp. nov., isolated from Arctic soil.</title>
        <authorList>
            <person name="Dahal R.H."/>
            <person name="Kim D.-U."/>
        </authorList>
    </citation>
    <scope>NUCLEOTIDE SEQUENCE [LARGE SCALE GENOMIC DNA]</scope>
    <source>
        <strain evidence="7 8">AR-3-17</strain>
    </source>
</reference>
<proteinExistence type="inferred from homology"/>
<evidence type="ECO:0000256" key="4">
    <source>
        <dbReference type="PIRSR" id="PIRSR006278-1"/>
    </source>
</evidence>
<feature type="domain" description="Tryptophan synthase beta chain-like PALP" evidence="6">
    <location>
        <begin position="21"/>
        <end position="282"/>
    </location>
</feature>
<feature type="active site" description="Nucleophile" evidence="4">
    <location>
        <position position="68"/>
    </location>
</feature>
<evidence type="ECO:0000313" key="8">
    <source>
        <dbReference type="Proteomes" id="UP000308181"/>
    </source>
</evidence>
<comment type="cofactor">
    <cofactor evidence="1">
        <name>pyridoxal 5'-phosphate</name>
        <dbReference type="ChEBI" id="CHEBI:597326"/>
    </cofactor>
</comment>
<dbReference type="AlphaFoldDB" id="A0A4U1BVH1"/>
<gene>
    <name evidence="7" type="ORF">FA046_12045</name>
</gene>
<comment type="caution">
    <text evidence="7">The sequence shown here is derived from an EMBL/GenBank/DDBJ whole genome shotgun (WGS) entry which is preliminary data.</text>
</comment>
<keyword evidence="3 5" id="KW-0663">Pyridoxal phosphate</keyword>
<name>A0A4U1BVH1_9SPHI</name>
<feature type="modified residue" description="N6-(pyridoxal phosphate)lysine" evidence="5">
    <location>
        <position position="41"/>
    </location>
</feature>
<evidence type="ECO:0000256" key="2">
    <source>
        <dbReference type="ARBA" id="ARBA00008639"/>
    </source>
</evidence>
<evidence type="ECO:0000256" key="3">
    <source>
        <dbReference type="ARBA" id="ARBA00022898"/>
    </source>
</evidence>
<dbReference type="Proteomes" id="UP000308181">
    <property type="component" value="Unassembled WGS sequence"/>
</dbReference>
<keyword evidence="8" id="KW-1185">Reference proteome</keyword>
<protein>
    <submittedName>
        <fullName evidence="7">1-aminocyclopropane-1-carboxylate deaminase/D-cysteine desulfhydrase</fullName>
    </submittedName>
</protein>
<dbReference type="Pfam" id="PF00291">
    <property type="entry name" value="PALP"/>
    <property type="match status" value="1"/>
</dbReference>
<evidence type="ECO:0000259" key="6">
    <source>
        <dbReference type="Pfam" id="PF00291"/>
    </source>
</evidence>
<dbReference type="InterPro" id="IPR036052">
    <property type="entry name" value="TrpB-like_PALP_sf"/>
</dbReference>
<evidence type="ECO:0000256" key="5">
    <source>
        <dbReference type="PIRSR" id="PIRSR006278-2"/>
    </source>
</evidence>
<accession>A0A4U1BVH1</accession>
<dbReference type="PANTHER" id="PTHR43780">
    <property type="entry name" value="1-AMINOCYCLOPROPANE-1-CARBOXYLATE DEAMINASE-RELATED"/>
    <property type="match status" value="1"/>
</dbReference>
<organism evidence="7 8">
    <name type="scientific">Pedobacter cryophilus</name>
    <dbReference type="NCBI Taxonomy" id="2571271"/>
    <lineage>
        <taxon>Bacteria</taxon>
        <taxon>Pseudomonadati</taxon>
        <taxon>Bacteroidota</taxon>
        <taxon>Sphingobacteriia</taxon>
        <taxon>Sphingobacteriales</taxon>
        <taxon>Sphingobacteriaceae</taxon>
        <taxon>Pedobacter</taxon>
    </lineage>
</organism>
<dbReference type="SUPFAM" id="SSF53686">
    <property type="entry name" value="Tryptophan synthase beta subunit-like PLP-dependent enzymes"/>
    <property type="match status" value="1"/>
</dbReference>
<sequence>MIDLKFYSPEEEITYAPITNHHIRLFIKRDDLIHPFISGNKWRKLKYNLITAQETHKNHLVTFGGAYSNHVLATAAAGAKFGFKTTAFIRGEEAKNSLLDFCKLFGMQLIFVSRKDYLNKADLHHQHFNNDDSAYFLDEGGFGTDAEKGCREIITELQQEYDHIFCSAGTGATAAGILNGIYLKKQTTQFHLVPALKGGALLQEAIKPLLIADSMYPIHDEYHFGGYAKTQPPLIDFIKDFTSKTGILLDPVYTGKTLFAIKDLASKNYFKKDTSVLMIHTGGLFGILGMLDKF</sequence>
<dbReference type="Gene3D" id="3.40.50.1100">
    <property type="match status" value="2"/>
</dbReference>
<dbReference type="OrthoDB" id="9801249at2"/>
<dbReference type="GO" id="GO:0019148">
    <property type="term" value="F:D-cysteine desulfhydrase activity"/>
    <property type="evidence" value="ECO:0007669"/>
    <property type="project" value="TreeGrafter"/>
</dbReference>
<dbReference type="InterPro" id="IPR001926">
    <property type="entry name" value="TrpB-like_PALP"/>
</dbReference>
<dbReference type="EMBL" id="SWBP01000004">
    <property type="protein sequence ID" value="TKB96809.1"/>
    <property type="molecule type" value="Genomic_DNA"/>
</dbReference>
<dbReference type="PIRSF" id="PIRSF006278">
    <property type="entry name" value="ACCD_DCysDesulf"/>
    <property type="match status" value="1"/>
</dbReference>
<comment type="similarity">
    <text evidence="2">Belongs to the ACC deaminase/D-cysteine desulfhydrase family.</text>
</comment>
<evidence type="ECO:0000256" key="1">
    <source>
        <dbReference type="ARBA" id="ARBA00001933"/>
    </source>
</evidence>
<dbReference type="PANTHER" id="PTHR43780:SF2">
    <property type="entry name" value="1-AMINOCYCLOPROPANE-1-CARBOXYLATE DEAMINASE-RELATED"/>
    <property type="match status" value="1"/>
</dbReference>
<dbReference type="InterPro" id="IPR027278">
    <property type="entry name" value="ACCD_DCysDesulf"/>
</dbReference>
<dbReference type="RefSeq" id="WP_136826772.1">
    <property type="nucleotide sequence ID" value="NZ_SWBP01000004.1"/>
</dbReference>